<dbReference type="Pfam" id="PF03069">
    <property type="entry name" value="FmdA_AmdA"/>
    <property type="match status" value="2"/>
</dbReference>
<dbReference type="PANTHER" id="PTHR31891:SF1">
    <property type="entry name" value="FORMAMIDASE C869.04-RELATED"/>
    <property type="match status" value="1"/>
</dbReference>
<dbReference type="KEGG" id="tasa:A1Q1_02152"/>
<reference evidence="1 2" key="1">
    <citation type="journal article" date="2012" name="Eukaryot. Cell">
        <title>Draft genome sequence of CBS 2479, the standard type strain of Trichosporon asahii.</title>
        <authorList>
            <person name="Yang R.Y."/>
            <person name="Li H.T."/>
            <person name="Zhu H."/>
            <person name="Zhou G.P."/>
            <person name="Wang M."/>
            <person name="Wang L."/>
        </authorList>
    </citation>
    <scope>NUCLEOTIDE SEQUENCE [LARGE SCALE GENOMIC DNA]</scope>
    <source>
        <strain evidence="2">ATCC 90039 / CBS 2479 / JCM 2466 / KCTC 7840 / NCYC 2677 / UAMH 7654</strain>
    </source>
</reference>
<name>J6F0X9_TRIAS</name>
<evidence type="ECO:0008006" key="3">
    <source>
        <dbReference type="Google" id="ProtNLM"/>
    </source>
</evidence>
<dbReference type="SUPFAM" id="SSF141130">
    <property type="entry name" value="Acetamidase/Formamidase-like"/>
    <property type="match status" value="1"/>
</dbReference>
<dbReference type="Gene3D" id="2.60.120.580">
    <property type="entry name" value="Acetamidase/Formamidase-like domains"/>
    <property type="match status" value="1"/>
</dbReference>
<dbReference type="Gene3D" id="3.10.28.20">
    <property type="entry name" value="Acetamidase/Formamidase-like domains"/>
    <property type="match status" value="1"/>
</dbReference>
<dbReference type="GeneID" id="25985666"/>
<comment type="caution">
    <text evidence="1">The sequence shown here is derived from an EMBL/GenBank/DDBJ whole genome shotgun (WGS) entry which is preliminary data.</text>
</comment>
<sequence>MQAQKHRTAVHIDPFKPAEGQKGLMNRWHPDIPAFCSVKPGEVFNVECHDWVGGQIGNNDSSDDIKIHNLSGPIAVEGAKTGDVLVVDILDAAKAVWDFEGIYATSRHIPGELLDKWNKREGELIAANEGCCPEVALPPTAKGAYVGQDLPDKVREKVYKEGARTIPGREHGGNVDIKNLSRGSRCYFPVYVDGANLAVGDLHFSQGDGELSFCGAIEMDGVKKLGLRQPIFLPSPIDPKYHEQIIFQGVSVDVHGDGKQYSMDATVAYKQAALNCFDYLNRLGYSREQAYLLCSAAPVEAHVGAIVDVPNACVTMGLPRAIFDRDILPTEDGLEKRDYGQAAIRSDGVRCKQPNLK</sequence>
<evidence type="ECO:0000313" key="1">
    <source>
        <dbReference type="EMBL" id="EJT48817.1"/>
    </source>
</evidence>
<dbReference type="RefSeq" id="XP_014180572.1">
    <property type="nucleotide sequence ID" value="XM_014325097.1"/>
</dbReference>
<dbReference type="InterPro" id="IPR004304">
    <property type="entry name" value="FmdA_AmdA"/>
</dbReference>
<evidence type="ECO:0000313" key="2">
    <source>
        <dbReference type="Proteomes" id="UP000002748"/>
    </source>
</evidence>
<dbReference type="GO" id="GO:0016811">
    <property type="term" value="F:hydrolase activity, acting on carbon-nitrogen (but not peptide) bonds, in linear amides"/>
    <property type="evidence" value="ECO:0007669"/>
    <property type="project" value="InterPro"/>
</dbReference>
<dbReference type="HOGENOM" id="CLU_032013_0_1_1"/>
<dbReference type="EMBL" id="ALBS01000190">
    <property type="protein sequence ID" value="EJT48817.1"/>
    <property type="molecule type" value="Genomic_DNA"/>
</dbReference>
<dbReference type="PANTHER" id="PTHR31891">
    <property type="entry name" value="FORMAMIDASE C869.04-RELATED"/>
    <property type="match status" value="1"/>
</dbReference>
<dbReference type="Proteomes" id="UP000002748">
    <property type="component" value="Unassembled WGS sequence"/>
</dbReference>
<protein>
    <recommendedName>
        <fullName evidence="3">Formamidase</fullName>
    </recommendedName>
</protein>
<accession>J6F0X9</accession>
<organism evidence="1 2">
    <name type="scientific">Trichosporon asahii var. asahii (strain ATCC 90039 / CBS 2479 / JCM 2466 / KCTC 7840 / NBRC 103889/ NCYC 2677 / UAMH 7654)</name>
    <name type="common">Yeast</name>
    <dbReference type="NCBI Taxonomy" id="1186058"/>
    <lineage>
        <taxon>Eukaryota</taxon>
        <taxon>Fungi</taxon>
        <taxon>Dikarya</taxon>
        <taxon>Basidiomycota</taxon>
        <taxon>Agaricomycotina</taxon>
        <taxon>Tremellomycetes</taxon>
        <taxon>Trichosporonales</taxon>
        <taxon>Trichosporonaceae</taxon>
        <taxon>Trichosporon</taxon>
    </lineage>
</organism>
<proteinExistence type="predicted"/>
<dbReference type="VEuPathDB" id="FungiDB:A1Q1_02152"/>
<dbReference type="OrthoDB" id="9975579at2759"/>
<gene>
    <name evidence="1" type="ORF">A1Q1_02152</name>
</gene>
<dbReference type="AlphaFoldDB" id="J6F0X9"/>